<dbReference type="OrthoDB" id="538223at2759"/>
<dbReference type="InterPro" id="IPR027417">
    <property type="entry name" value="P-loop_NTPase"/>
</dbReference>
<dbReference type="PROSITE" id="PS00678">
    <property type="entry name" value="WD_REPEATS_1"/>
    <property type="match status" value="1"/>
</dbReference>
<protein>
    <recommendedName>
        <fullName evidence="4">NACHT domain-containing protein</fullName>
    </recommendedName>
</protein>
<reference evidence="5" key="1">
    <citation type="journal article" date="2020" name="Stud. Mycol.">
        <title>101 Dothideomycetes genomes: a test case for predicting lifestyles and emergence of pathogens.</title>
        <authorList>
            <person name="Haridas S."/>
            <person name="Albert R."/>
            <person name="Binder M."/>
            <person name="Bloem J."/>
            <person name="Labutti K."/>
            <person name="Salamov A."/>
            <person name="Andreopoulos B."/>
            <person name="Baker S."/>
            <person name="Barry K."/>
            <person name="Bills G."/>
            <person name="Bluhm B."/>
            <person name="Cannon C."/>
            <person name="Castanera R."/>
            <person name="Culley D."/>
            <person name="Daum C."/>
            <person name="Ezra D."/>
            <person name="Gonzalez J."/>
            <person name="Henrissat B."/>
            <person name="Kuo A."/>
            <person name="Liang C."/>
            <person name="Lipzen A."/>
            <person name="Lutzoni F."/>
            <person name="Magnuson J."/>
            <person name="Mondo S."/>
            <person name="Nolan M."/>
            <person name="Ohm R."/>
            <person name="Pangilinan J."/>
            <person name="Park H.-J."/>
            <person name="Ramirez L."/>
            <person name="Alfaro M."/>
            <person name="Sun H."/>
            <person name="Tritt A."/>
            <person name="Yoshinaga Y."/>
            <person name="Zwiers L.-H."/>
            <person name="Turgeon B."/>
            <person name="Goodwin S."/>
            <person name="Spatafora J."/>
            <person name="Crous P."/>
            <person name="Grigoriev I."/>
        </authorList>
    </citation>
    <scope>NUCLEOTIDE SEQUENCE</scope>
    <source>
        <strain evidence="5">CBS 207.26</strain>
    </source>
</reference>
<feature type="domain" description="NACHT" evidence="4">
    <location>
        <begin position="47"/>
        <end position="208"/>
    </location>
</feature>
<dbReference type="InterPro" id="IPR001680">
    <property type="entry name" value="WD40_rpt"/>
</dbReference>
<dbReference type="Gene3D" id="3.40.50.300">
    <property type="entry name" value="P-loop containing nucleotide triphosphate hydrolases"/>
    <property type="match status" value="1"/>
</dbReference>
<dbReference type="PROSITE" id="PS50837">
    <property type="entry name" value="NACHT"/>
    <property type="match status" value="1"/>
</dbReference>
<evidence type="ECO:0000313" key="5">
    <source>
        <dbReference type="EMBL" id="KAF2180113.1"/>
    </source>
</evidence>
<dbReference type="SUPFAM" id="SSF52540">
    <property type="entry name" value="P-loop containing nucleoside triphosphate hydrolases"/>
    <property type="match status" value="1"/>
</dbReference>
<dbReference type="PROSITE" id="PS50294">
    <property type="entry name" value="WD_REPEATS_REGION"/>
    <property type="match status" value="2"/>
</dbReference>
<dbReference type="Gene3D" id="2.130.10.10">
    <property type="entry name" value="YVTN repeat-like/Quinoprotein amine dehydrogenase"/>
    <property type="match status" value="2"/>
</dbReference>
<keyword evidence="2" id="KW-0677">Repeat</keyword>
<dbReference type="PROSITE" id="PS50082">
    <property type="entry name" value="WD_REPEATS_2"/>
    <property type="match status" value="2"/>
</dbReference>
<dbReference type="InterPro" id="IPR019775">
    <property type="entry name" value="WD40_repeat_CS"/>
</dbReference>
<organism evidence="5 6">
    <name type="scientific">Zopfia rhizophila CBS 207.26</name>
    <dbReference type="NCBI Taxonomy" id="1314779"/>
    <lineage>
        <taxon>Eukaryota</taxon>
        <taxon>Fungi</taxon>
        <taxon>Dikarya</taxon>
        <taxon>Ascomycota</taxon>
        <taxon>Pezizomycotina</taxon>
        <taxon>Dothideomycetes</taxon>
        <taxon>Dothideomycetes incertae sedis</taxon>
        <taxon>Zopfiaceae</taxon>
        <taxon>Zopfia</taxon>
    </lineage>
</organism>
<evidence type="ECO:0000313" key="6">
    <source>
        <dbReference type="Proteomes" id="UP000800200"/>
    </source>
</evidence>
<dbReference type="Pfam" id="PF24883">
    <property type="entry name" value="NPHP3_N"/>
    <property type="match status" value="1"/>
</dbReference>
<dbReference type="EMBL" id="ML994660">
    <property type="protein sequence ID" value="KAF2180113.1"/>
    <property type="molecule type" value="Genomic_DNA"/>
</dbReference>
<dbReference type="CDD" id="cd00200">
    <property type="entry name" value="WD40"/>
    <property type="match status" value="1"/>
</dbReference>
<dbReference type="InterPro" id="IPR015943">
    <property type="entry name" value="WD40/YVTN_repeat-like_dom_sf"/>
</dbReference>
<dbReference type="Proteomes" id="UP000800200">
    <property type="component" value="Unassembled WGS sequence"/>
</dbReference>
<dbReference type="PANTHER" id="PTHR10039">
    <property type="entry name" value="AMELOGENIN"/>
    <property type="match status" value="1"/>
</dbReference>
<keyword evidence="6" id="KW-1185">Reference proteome</keyword>
<dbReference type="SMART" id="SM00320">
    <property type="entry name" value="WD40"/>
    <property type="match status" value="3"/>
</dbReference>
<dbReference type="Pfam" id="PF00400">
    <property type="entry name" value="WD40"/>
    <property type="match status" value="3"/>
</dbReference>
<accession>A0A6A6DMA2</accession>
<dbReference type="AlphaFoldDB" id="A0A6A6DMA2"/>
<dbReference type="PANTHER" id="PTHR10039:SF14">
    <property type="entry name" value="NACHT DOMAIN-CONTAINING PROTEIN"/>
    <property type="match status" value="1"/>
</dbReference>
<feature type="non-terminal residue" evidence="5">
    <location>
        <position position="1"/>
    </location>
</feature>
<dbReference type="InterPro" id="IPR036322">
    <property type="entry name" value="WD40_repeat_dom_sf"/>
</dbReference>
<sequence length="684" mass="78149">LEDLCESDPITDMSRIKDEKGGLLQNCFDWILQDTQLKDWQENKDTRLLWIKGDPGKGKTMLMIGLVNELTARLIPHASIALSFFFCQNAVPHLNNGVSVLRGIAWKLLNRRPTMCKYIPEEYKYNAKEKRKSLFDKSNPNALSVLKSMLSVILRDDAFDVVYILVDALDECDKHSESLMEWIAESAADPLSKAKWLVSGRSDPRLEETFRPDDQLQKLSLELNHEHISQAVSLFIKRKVEWLAKRKQYNEGLKRTVEKKLLGKAESTFLWVALVCQRLAKIPRRETLVELDKLPPGLQPLYDRMMQLIEDREGSSSELCKQILRATTVAYRPLTLEELIPIAELPCARTEDIGELIELCGSYLILQEETIRFVHQSAKDYLNGVAEFFPGGQEEEHDRILKRSLQAMSKILKKDVYGLHHPGFPVQKVYPPNPDPLSPIQYSCSYWINHLLETSKNFRDHDARHAIEGFFNKHLLHWLEALSLTRGMPNAAVMISKLQLADQHPHDGNSFYSLVRDARRFIMYHKWAIENSPLQVYASALVFSPARSLMRELFRQEEPEWITTKPAMQDDWSPCLQTLEGHGGSVYSVAFSHDDRHLASASGDKTVKIWDTASGKCLQTLEGHSDFVYSVAFSHDDKHLASASYDKTVRIRDTASGKCLQTLEGHSDFVYSVAFSHDDKHIAS</sequence>
<dbReference type="InterPro" id="IPR007111">
    <property type="entry name" value="NACHT_NTPase"/>
</dbReference>
<feature type="repeat" description="WD" evidence="3">
    <location>
        <begin position="621"/>
        <end position="662"/>
    </location>
</feature>
<proteinExistence type="predicted"/>
<evidence type="ECO:0000256" key="3">
    <source>
        <dbReference type="PROSITE-ProRule" id="PRU00221"/>
    </source>
</evidence>
<gene>
    <name evidence="5" type="ORF">K469DRAFT_510174</name>
</gene>
<keyword evidence="1 3" id="KW-0853">WD repeat</keyword>
<feature type="non-terminal residue" evidence="5">
    <location>
        <position position="684"/>
    </location>
</feature>
<evidence type="ECO:0000259" key="4">
    <source>
        <dbReference type="PROSITE" id="PS50837"/>
    </source>
</evidence>
<evidence type="ECO:0000256" key="1">
    <source>
        <dbReference type="ARBA" id="ARBA00022574"/>
    </source>
</evidence>
<dbReference type="SUPFAM" id="SSF50978">
    <property type="entry name" value="WD40 repeat-like"/>
    <property type="match status" value="1"/>
</dbReference>
<name>A0A6A6DMA2_9PEZI</name>
<feature type="repeat" description="WD" evidence="3">
    <location>
        <begin position="579"/>
        <end position="620"/>
    </location>
</feature>
<evidence type="ECO:0000256" key="2">
    <source>
        <dbReference type="ARBA" id="ARBA00022737"/>
    </source>
</evidence>
<dbReference type="InterPro" id="IPR056884">
    <property type="entry name" value="NPHP3-like_N"/>
</dbReference>